<organism evidence="1 2">
    <name type="scientific">Euplotes crassus</name>
    <dbReference type="NCBI Taxonomy" id="5936"/>
    <lineage>
        <taxon>Eukaryota</taxon>
        <taxon>Sar</taxon>
        <taxon>Alveolata</taxon>
        <taxon>Ciliophora</taxon>
        <taxon>Intramacronucleata</taxon>
        <taxon>Spirotrichea</taxon>
        <taxon>Hypotrichia</taxon>
        <taxon>Euplotida</taxon>
        <taxon>Euplotidae</taxon>
        <taxon>Moneuplotes</taxon>
    </lineage>
</organism>
<evidence type="ECO:0000313" key="2">
    <source>
        <dbReference type="Proteomes" id="UP001295684"/>
    </source>
</evidence>
<evidence type="ECO:0000313" key="1">
    <source>
        <dbReference type="EMBL" id="CAI2361775.1"/>
    </source>
</evidence>
<dbReference type="AlphaFoldDB" id="A0AAD1U5K3"/>
<reference evidence="1" key="1">
    <citation type="submission" date="2023-07" db="EMBL/GenBank/DDBJ databases">
        <authorList>
            <consortium name="AG Swart"/>
            <person name="Singh M."/>
            <person name="Singh A."/>
            <person name="Seah K."/>
            <person name="Emmerich C."/>
        </authorList>
    </citation>
    <scope>NUCLEOTIDE SEQUENCE</scope>
    <source>
        <strain evidence="1">DP1</strain>
    </source>
</reference>
<sequence>MEKIPVEEDKEEIFPENFEIIEERGEIQNTDNLEYNSDKLFTILEKGEGIKVCKAIQLKNYPYIGIYSFNYEWMPTLSFFNSSGIEDWNGIIPQKAGHALRKLREDHKFRIERMNYVCVNYSSTMFRERFVNNYSQKYARFNLVFHPYFMDYLKPGVHEDKKYIMASIYTNDEMVYGLKKSNFFPIQINSEDLYAAENWVELHVHRAADDDPNAIAVSPNNAGVLIDLSCPLIPFYSMAIELDEERKSMNVLITYHCIIDETCLPNKCLIETLDFYKFCEKVDKDKLMKPRKPTLGIIPKGNQQKYEKVRNQLLSSFACTNLTTSEEIQHYIIKKAKIAAKLMKTMMCQDFDDIKDYIQFWVWDVFTNDVKTEEPDYNDFIKERENKGEFKAKFLIIDEFIEDFYKFIWSRFGAPVIPNYGERYIKECGSVDYMIHLFLGFAKFIGNLYYKLGTTQLIMAQDYMNSAADSQCQLDIIENKNLLEITTEVDTQASEKPENPYEKTITEHLNSLLSNPEDIQEWGQTLMQMPEVLQDLLFSRIWILHSKIDGIHPDFGRVSYINSPEISEYYWTNQEQRAFEIMGLSSIITSGDSDM</sequence>
<accession>A0AAD1U5K3</accession>
<dbReference type="Proteomes" id="UP001295684">
    <property type="component" value="Unassembled WGS sequence"/>
</dbReference>
<gene>
    <name evidence="1" type="ORF">ECRASSUSDP1_LOCUS3088</name>
</gene>
<proteinExistence type="predicted"/>
<name>A0AAD1U5K3_EUPCR</name>
<comment type="caution">
    <text evidence="1">The sequence shown here is derived from an EMBL/GenBank/DDBJ whole genome shotgun (WGS) entry which is preliminary data.</text>
</comment>
<keyword evidence="2" id="KW-1185">Reference proteome</keyword>
<protein>
    <submittedName>
        <fullName evidence="1">Uncharacterized protein</fullName>
    </submittedName>
</protein>
<dbReference type="EMBL" id="CAMPGE010002958">
    <property type="protein sequence ID" value="CAI2361775.1"/>
    <property type="molecule type" value="Genomic_DNA"/>
</dbReference>